<dbReference type="InterPro" id="IPR024932">
    <property type="entry name" value="ApbE"/>
</dbReference>
<dbReference type="Gene3D" id="3.10.520.10">
    <property type="entry name" value="ApbE-like domains"/>
    <property type="match status" value="1"/>
</dbReference>
<evidence type="ECO:0000313" key="14">
    <source>
        <dbReference type="Proteomes" id="UP001595533"/>
    </source>
</evidence>
<keyword evidence="14" id="KW-1185">Reference proteome</keyword>
<dbReference type="SUPFAM" id="SSF143631">
    <property type="entry name" value="ApbE-like"/>
    <property type="match status" value="1"/>
</dbReference>
<comment type="similarity">
    <text evidence="2 12">Belongs to the ApbE family.</text>
</comment>
<dbReference type="EMBL" id="JBHRTS010000005">
    <property type="protein sequence ID" value="MFC3194774.1"/>
    <property type="molecule type" value="Genomic_DNA"/>
</dbReference>
<evidence type="ECO:0000256" key="4">
    <source>
        <dbReference type="ARBA" id="ARBA00016337"/>
    </source>
</evidence>
<dbReference type="InterPro" id="IPR003374">
    <property type="entry name" value="ApbE-like_sf"/>
</dbReference>
<keyword evidence="5 12" id="KW-0285">Flavoprotein</keyword>
<evidence type="ECO:0000256" key="11">
    <source>
        <dbReference type="ARBA" id="ARBA00048540"/>
    </source>
</evidence>
<evidence type="ECO:0000256" key="5">
    <source>
        <dbReference type="ARBA" id="ARBA00022630"/>
    </source>
</evidence>
<organism evidence="13 14">
    <name type="scientific">Marinicella sediminis</name>
    <dbReference type="NCBI Taxonomy" id="1792834"/>
    <lineage>
        <taxon>Bacteria</taxon>
        <taxon>Pseudomonadati</taxon>
        <taxon>Pseudomonadota</taxon>
        <taxon>Gammaproteobacteria</taxon>
        <taxon>Lysobacterales</taxon>
        <taxon>Marinicellaceae</taxon>
        <taxon>Marinicella</taxon>
    </lineage>
</organism>
<evidence type="ECO:0000256" key="12">
    <source>
        <dbReference type="PIRNR" id="PIRNR006268"/>
    </source>
</evidence>
<evidence type="ECO:0000313" key="13">
    <source>
        <dbReference type="EMBL" id="MFC3194774.1"/>
    </source>
</evidence>
<evidence type="ECO:0000256" key="10">
    <source>
        <dbReference type="ARBA" id="ARBA00031306"/>
    </source>
</evidence>
<evidence type="ECO:0000256" key="3">
    <source>
        <dbReference type="ARBA" id="ARBA00011955"/>
    </source>
</evidence>
<evidence type="ECO:0000256" key="8">
    <source>
        <dbReference type="ARBA" id="ARBA00022827"/>
    </source>
</evidence>
<dbReference type="PANTHER" id="PTHR30040">
    <property type="entry name" value="THIAMINE BIOSYNTHESIS LIPOPROTEIN APBE"/>
    <property type="match status" value="1"/>
</dbReference>
<evidence type="ECO:0000256" key="2">
    <source>
        <dbReference type="ARBA" id="ARBA00008282"/>
    </source>
</evidence>
<dbReference type="PANTHER" id="PTHR30040:SF2">
    <property type="entry name" value="FAD:PROTEIN FMN TRANSFERASE"/>
    <property type="match status" value="1"/>
</dbReference>
<protein>
    <recommendedName>
        <fullName evidence="4 12">FAD:protein FMN transferase</fullName>
        <ecNumber evidence="3 12">2.7.1.180</ecNumber>
    </recommendedName>
    <alternativeName>
        <fullName evidence="10 12">Flavin transferase</fullName>
    </alternativeName>
</protein>
<sequence length="349" mass="38711">MSINIDFNKTSIVLICLYWLTACHNQSGTKTEHQLFVFGTLVNLTIWHDDDKATEHAFDEISHLFNDMHHQWHAWKPGRLTSINQQLRAGKSVSLNDEEAAFISSTIRLSEQSDGLFNPVMGELIHVWGFHTDDYPLLTPPPEQAEIDFLVGQQLNTSRLQLNGNKLSAGSPHVWLDFGGIAKGYAVDRAIEVLRRHGIDNAIVNAGGDLRSIGRKGNQPWRIAIQSPADWQPVAELTVSGDEAIFTSGNYQRYKAFDGQRYAHIIHPDTGQPVAEVVSATVITEQGIKADAVATALVVAGSENWYKVAQKMGIELALVIDDQNRCLCTSAMLDRLENLTVDCVTVNQL</sequence>
<keyword evidence="7 12" id="KW-0479">Metal-binding</keyword>
<evidence type="ECO:0000256" key="1">
    <source>
        <dbReference type="ARBA" id="ARBA00001946"/>
    </source>
</evidence>
<dbReference type="Pfam" id="PF02424">
    <property type="entry name" value="ApbE"/>
    <property type="match status" value="1"/>
</dbReference>
<dbReference type="RefSeq" id="WP_157892735.1">
    <property type="nucleotide sequence ID" value="NZ_JBHRTS010000005.1"/>
</dbReference>
<evidence type="ECO:0000256" key="6">
    <source>
        <dbReference type="ARBA" id="ARBA00022679"/>
    </source>
</evidence>
<comment type="catalytic activity">
    <reaction evidence="11 12">
        <text>L-threonyl-[protein] + FAD = FMN-L-threonyl-[protein] + AMP + H(+)</text>
        <dbReference type="Rhea" id="RHEA:36847"/>
        <dbReference type="Rhea" id="RHEA-COMP:11060"/>
        <dbReference type="Rhea" id="RHEA-COMP:11061"/>
        <dbReference type="ChEBI" id="CHEBI:15378"/>
        <dbReference type="ChEBI" id="CHEBI:30013"/>
        <dbReference type="ChEBI" id="CHEBI:57692"/>
        <dbReference type="ChEBI" id="CHEBI:74257"/>
        <dbReference type="ChEBI" id="CHEBI:456215"/>
        <dbReference type="EC" id="2.7.1.180"/>
    </reaction>
</comment>
<evidence type="ECO:0000256" key="9">
    <source>
        <dbReference type="ARBA" id="ARBA00022842"/>
    </source>
</evidence>
<proteinExistence type="inferred from homology"/>
<evidence type="ECO:0000256" key="7">
    <source>
        <dbReference type="ARBA" id="ARBA00022723"/>
    </source>
</evidence>
<comment type="cofactor">
    <cofactor evidence="1">
        <name>Mg(2+)</name>
        <dbReference type="ChEBI" id="CHEBI:18420"/>
    </cofactor>
</comment>
<keyword evidence="9 12" id="KW-0460">Magnesium</keyword>
<name>A0ABV7JD46_9GAMM</name>
<comment type="caution">
    <text evidence="13">The sequence shown here is derived from an EMBL/GenBank/DDBJ whole genome shotgun (WGS) entry which is preliminary data.</text>
</comment>
<dbReference type="GO" id="GO:0016740">
    <property type="term" value="F:transferase activity"/>
    <property type="evidence" value="ECO:0007669"/>
    <property type="project" value="UniProtKB-KW"/>
</dbReference>
<reference evidence="14" key="1">
    <citation type="journal article" date="2019" name="Int. J. Syst. Evol. Microbiol.">
        <title>The Global Catalogue of Microorganisms (GCM) 10K type strain sequencing project: providing services to taxonomists for standard genome sequencing and annotation.</title>
        <authorList>
            <consortium name="The Broad Institute Genomics Platform"/>
            <consortium name="The Broad Institute Genome Sequencing Center for Infectious Disease"/>
            <person name="Wu L."/>
            <person name="Ma J."/>
        </authorList>
    </citation>
    <scope>NUCLEOTIDE SEQUENCE [LARGE SCALE GENOMIC DNA]</scope>
    <source>
        <strain evidence="14">KCTC 42953</strain>
    </source>
</reference>
<keyword evidence="6 12" id="KW-0808">Transferase</keyword>
<gene>
    <name evidence="13" type="ORF">ACFODZ_11040</name>
</gene>
<dbReference type="EC" id="2.7.1.180" evidence="3 12"/>
<keyword evidence="8 12" id="KW-0274">FAD</keyword>
<dbReference type="PIRSF" id="PIRSF006268">
    <property type="entry name" value="ApbE"/>
    <property type="match status" value="1"/>
</dbReference>
<dbReference type="Proteomes" id="UP001595533">
    <property type="component" value="Unassembled WGS sequence"/>
</dbReference>
<accession>A0ABV7JD46</accession>